<dbReference type="Gene3D" id="3.90.226.10">
    <property type="entry name" value="2-enoyl-CoA Hydratase, Chain A, domain 1"/>
    <property type="match status" value="1"/>
</dbReference>
<keyword evidence="3" id="KW-0378">Hydrolase</keyword>
<feature type="compositionally biased region" description="Low complexity" evidence="5">
    <location>
        <begin position="26"/>
        <end position="69"/>
    </location>
</feature>
<feature type="domain" description="PDZ" evidence="7">
    <location>
        <begin position="138"/>
        <end position="207"/>
    </location>
</feature>
<evidence type="ECO:0000256" key="5">
    <source>
        <dbReference type="SAM" id="MobiDB-lite"/>
    </source>
</evidence>
<keyword evidence="9" id="KW-1185">Reference proteome</keyword>
<accession>A0ABU7PAX7</accession>
<keyword evidence="4" id="KW-0720">Serine protease</keyword>
<gene>
    <name evidence="8" type="ORF">V2S66_09675</name>
</gene>
<evidence type="ECO:0000313" key="9">
    <source>
        <dbReference type="Proteomes" id="UP001344658"/>
    </source>
</evidence>
<comment type="similarity">
    <text evidence="1">Belongs to the peptidase S41A family.</text>
</comment>
<dbReference type="InterPro" id="IPR004447">
    <property type="entry name" value="Peptidase_S41A"/>
</dbReference>
<dbReference type="InterPro" id="IPR041489">
    <property type="entry name" value="PDZ_6"/>
</dbReference>
<feature type="signal peptide" evidence="6">
    <location>
        <begin position="1"/>
        <end position="17"/>
    </location>
</feature>
<dbReference type="Gene3D" id="2.30.42.10">
    <property type="match status" value="1"/>
</dbReference>
<dbReference type="SMART" id="SM00245">
    <property type="entry name" value="TSPc"/>
    <property type="match status" value="1"/>
</dbReference>
<dbReference type="EMBL" id="JAZEWV010000005">
    <property type="protein sequence ID" value="MEE4542227.1"/>
    <property type="molecule type" value="Genomic_DNA"/>
</dbReference>
<evidence type="ECO:0000259" key="7">
    <source>
        <dbReference type="PROSITE" id="PS50106"/>
    </source>
</evidence>
<dbReference type="InterPro" id="IPR001478">
    <property type="entry name" value="PDZ"/>
</dbReference>
<dbReference type="CDD" id="cd07560">
    <property type="entry name" value="Peptidase_S41_CPP"/>
    <property type="match status" value="1"/>
</dbReference>
<name>A0ABU7PAX7_9ACTN</name>
<dbReference type="InterPro" id="IPR029045">
    <property type="entry name" value="ClpP/crotonase-like_dom_sf"/>
</dbReference>
<reference evidence="8 9" key="1">
    <citation type="submission" date="2023-12" db="EMBL/GenBank/DDBJ databases">
        <title>Streptomyces sp. V4-01.</title>
        <authorList>
            <person name="Somphong A."/>
            <person name="Phongsopitanun W."/>
        </authorList>
    </citation>
    <scope>NUCLEOTIDE SEQUENCE [LARGE SCALE GENOMIC DNA]</scope>
    <source>
        <strain evidence="8 9">V4-01</strain>
    </source>
</reference>
<keyword evidence="6" id="KW-0732">Signal</keyword>
<dbReference type="Gene3D" id="3.30.750.44">
    <property type="match status" value="1"/>
</dbReference>
<evidence type="ECO:0000256" key="6">
    <source>
        <dbReference type="SAM" id="SignalP"/>
    </source>
</evidence>
<dbReference type="PANTHER" id="PTHR32060">
    <property type="entry name" value="TAIL-SPECIFIC PROTEASE"/>
    <property type="match status" value="1"/>
</dbReference>
<dbReference type="Pfam" id="PF03572">
    <property type="entry name" value="Peptidase_S41"/>
    <property type="match status" value="1"/>
</dbReference>
<evidence type="ECO:0000313" key="8">
    <source>
        <dbReference type="EMBL" id="MEE4542227.1"/>
    </source>
</evidence>
<comment type="caution">
    <text evidence="8">The sequence shown here is derived from an EMBL/GenBank/DDBJ whole genome shotgun (WGS) entry which is preliminary data.</text>
</comment>
<evidence type="ECO:0000256" key="1">
    <source>
        <dbReference type="ARBA" id="ARBA00009179"/>
    </source>
</evidence>
<protein>
    <submittedName>
        <fullName evidence="8">S41 family peptidase</fullName>
    </submittedName>
</protein>
<evidence type="ECO:0000256" key="4">
    <source>
        <dbReference type="ARBA" id="ARBA00022825"/>
    </source>
</evidence>
<dbReference type="InterPro" id="IPR036034">
    <property type="entry name" value="PDZ_sf"/>
</dbReference>
<proteinExistence type="inferred from homology"/>
<dbReference type="PROSITE" id="PS50106">
    <property type="entry name" value="PDZ"/>
    <property type="match status" value="1"/>
</dbReference>
<evidence type="ECO:0000256" key="3">
    <source>
        <dbReference type="ARBA" id="ARBA00022801"/>
    </source>
</evidence>
<dbReference type="SUPFAM" id="SSF50156">
    <property type="entry name" value="PDZ domain-like"/>
    <property type="match status" value="1"/>
</dbReference>
<dbReference type="PANTHER" id="PTHR32060:SF30">
    <property type="entry name" value="CARBOXY-TERMINAL PROCESSING PROTEASE CTPA"/>
    <property type="match status" value="1"/>
</dbReference>
<organism evidence="8 9">
    <name type="scientific">Actinacidiphila polyblastidii</name>
    <dbReference type="NCBI Taxonomy" id="3110430"/>
    <lineage>
        <taxon>Bacteria</taxon>
        <taxon>Bacillati</taxon>
        <taxon>Actinomycetota</taxon>
        <taxon>Actinomycetes</taxon>
        <taxon>Kitasatosporales</taxon>
        <taxon>Streptomycetaceae</taxon>
        <taxon>Actinacidiphila</taxon>
    </lineage>
</organism>
<evidence type="ECO:0000256" key="2">
    <source>
        <dbReference type="ARBA" id="ARBA00022670"/>
    </source>
</evidence>
<dbReference type="SUPFAM" id="SSF52096">
    <property type="entry name" value="ClpP/crotonase"/>
    <property type="match status" value="1"/>
</dbReference>
<keyword evidence="2" id="KW-0645">Protease</keyword>
<feature type="region of interest" description="Disordered" evidence="5">
    <location>
        <begin position="17"/>
        <end position="98"/>
    </location>
</feature>
<dbReference type="Pfam" id="PF17820">
    <property type="entry name" value="PDZ_6"/>
    <property type="match status" value="1"/>
</dbReference>
<dbReference type="SMART" id="SM00228">
    <property type="entry name" value="PDZ"/>
    <property type="match status" value="1"/>
</dbReference>
<sequence>MTLTLVFGTMLATGAAAGSLTDPASRRPGARIAAAPVADAGRPASRSSAAASGSAPAPGGSPARGASGADGRDGQARGADATGGDGPADDGLDSDHAPLDTGRIAQEIETGQVGPQAAQRLVSRSGDRWSSFYTAQEYAGLQQALDGRYVGVGLWVRRIDGGRIQVARVQGGSPAGRAGLRVGDVLAAIGGVRCAGLAVTEVVADLRGDNVPGSRVALAVQRAGRSWTVTVRRATLATEAVTVTRPADSPVIVTVDAFSAGVGRQVAAAVRNAPRGVLLDLRGNSGGLVTEAVAVASSFLDGGLVATYDVHGTQQALYAAPGGDTRVPLVVLVDGGTMSAAEMLAGALQDRGRAVVMGSRTFGKGSVQLPSPLPDGSVAELTVGHYRLPDGRTVDGRGIVPDVTVPDGQDPVADSREVFAGLGAPS</sequence>
<dbReference type="InterPro" id="IPR005151">
    <property type="entry name" value="Tail-specific_protease"/>
</dbReference>
<dbReference type="Proteomes" id="UP001344658">
    <property type="component" value="Unassembled WGS sequence"/>
</dbReference>
<feature type="chain" id="PRO_5047338479" evidence="6">
    <location>
        <begin position="18"/>
        <end position="426"/>
    </location>
</feature>